<proteinExistence type="predicted"/>
<feature type="non-terminal residue" evidence="1">
    <location>
        <position position="145"/>
    </location>
</feature>
<keyword evidence="2" id="KW-1185">Reference proteome</keyword>
<comment type="caution">
    <text evidence="1">The sequence shown here is derived from an EMBL/GenBank/DDBJ whole genome shotgun (WGS) entry which is preliminary data.</text>
</comment>
<evidence type="ECO:0000313" key="1">
    <source>
        <dbReference type="EMBL" id="KAJ3047755.1"/>
    </source>
</evidence>
<accession>A0AAD5S8C3</accession>
<dbReference type="Proteomes" id="UP001212841">
    <property type="component" value="Unassembled WGS sequence"/>
</dbReference>
<sequence length="145" mass="15831">MFNDGILSSGSSSLRFELPVSQSKSAELLQVLTGMQQQLTALEQAHRESNQQLNDKLDSTASNTVEQLRQHADTTSQHIITNLTGTINDSSQINTEQILRSFQDSRIETSEQFTQLAQQHSQTKALLDSMNATITVAGPSNANAA</sequence>
<reference evidence="1" key="1">
    <citation type="submission" date="2020-05" db="EMBL/GenBank/DDBJ databases">
        <title>Phylogenomic resolution of chytrid fungi.</title>
        <authorList>
            <person name="Stajich J.E."/>
            <person name="Amses K."/>
            <person name="Simmons R."/>
            <person name="Seto K."/>
            <person name="Myers J."/>
            <person name="Bonds A."/>
            <person name="Quandt C.A."/>
            <person name="Barry K."/>
            <person name="Liu P."/>
            <person name="Grigoriev I."/>
            <person name="Longcore J.E."/>
            <person name="James T.Y."/>
        </authorList>
    </citation>
    <scope>NUCLEOTIDE SEQUENCE</scope>
    <source>
        <strain evidence="1">JEL0318</strain>
    </source>
</reference>
<dbReference type="EMBL" id="JADGJD010000905">
    <property type="protein sequence ID" value="KAJ3047755.1"/>
    <property type="molecule type" value="Genomic_DNA"/>
</dbReference>
<evidence type="ECO:0000313" key="2">
    <source>
        <dbReference type="Proteomes" id="UP001212841"/>
    </source>
</evidence>
<protein>
    <submittedName>
        <fullName evidence="1">Uncharacterized protein</fullName>
    </submittedName>
</protein>
<name>A0AAD5S8C3_9FUNG</name>
<dbReference type="AlphaFoldDB" id="A0AAD5S8C3"/>
<gene>
    <name evidence="1" type="ORF">HK097_011243</name>
</gene>
<organism evidence="1 2">
    <name type="scientific">Rhizophlyctis rosea</name>
    <dbReference type="NCBI Taxonomy" id="64517"/>
    <lineage>
        <taxon>Eukaryota</taxon>
        <taxon>Fungi</taxon>
        <taxon>Fungi incertae sedis</taxon>
        <taxon>Chytridiomycota</taxon>
        <taxon>Chytridiomycota incertae sedis</taxon>
        <taxon>Chytridiomycetes</taxon>
        <taxon>Rhizophlyctidales</taxon>
        <taxon>Rhizophlyctidaceae</taxon>
        <taxon>Rhizophlyctis</taxon>
    </lineage>
</organism>